<comment type="caution">
    <text evidence="2">The sequence shown here is derived from an EMBL/GenBank/DDBJ whole genome shotgun (WGS) entry which is preliminary data.</text>
</comment>
<proteinExistence type="predicted"/>
<gene>
    <name evidence="2" type="ORF">BV898_12168</name>
</gene>
<feature type="region of interest" description="Disordered" evidence="1">
    <location>
        <begin position="1"/>
        <end position="37"/>
    </location>
</feature>
<name>A0A1W0WEI4_HYPEX</name>
<feature type="compositionally biased region" description="Low complexity" evidence="1">
    <location>
        <begin position="20"/>
        <end position="36"/>
    </location>
</feature>
<dbReference type="Proteomes" id="UP000192578">
    <property type="component" value="Unassembled WGS sequence"/>
</dbReference>
<protein>
    <submittedName>
        <fullName evidence="2">Uncharacterized protein</fullName>
    </submittedName>
</protein>
<accession>A0A1W0WEI4</accession>
<reference evidence="3" key="1">
    <citation type="submission" date="2017-01" db="EMBL/GenBank/DDBJ databases">
        <title>Comparative genomics of anhydrobiosis in the tardigrade Hypsibius dujardini.</title>
        <authorList>
            <person name="Yoshida Y."/>
            <person name="Koutsovoulos G."/>
            <person name="Laetsch D."/>
            <person name="Stevens L."/>
            <person name="Kumar S."/>
            <person name="Horikawa D."/>
            <person name="Ishino K."/>
            <person name="Komine S."/>
            <person name="Tomita M."/>
            <person name="Blaxter M."/>
            <person name="Arakawa K."/>
        </authorList>
    </citation>
    <scope>NUCLEOTIDE SEQUENCE [LARGE SCALE GENOMIC DNA]</scope>
    <source>
        <strain evidence="3">Z151</strain>
    </source>
</reference>
<organism evidence="2 3">
    <name type="scientific">Hypsibius exemplaris</name>
    <name type="common">Freshwater tardigrade</name>
    <dbReference type="NCBI Taxonomy" id="2072580"/>
    <lineage>
        <taxon>Eukaryota</taxon>
        <taxon>Metazoa</taxon>
        <taxon>Ecdysozoa</taxon>
        <taxon>Tardigrada</taxon>
        <taxon>Eutardigrada</taxon>
        <taxon>Parachela</taxon>
        <taxon>Hypsibioidea</taxon>
        <taxon>Hypsibiidae</taxon>
        <taxon>Hypsibius</taxon>
    </lineage>
</organism>
<evidence type="ECO:0000256" key="1">
    <source>
        <dbReference type="SAM" id="MobiDB-lite"/>
    </source>
</evidence>
<dbReference type="EMBL" id="MTYJ01000120">
    <property type="protein sequence ID" value="OQV13625.1"/>
    <property type="molecule type" value="Genomic_DNA"/>
</dbReference>
<evidence type="ECO:0000313" key="2">
    <source>
        <dbReference type="EMBL" id="OQV13625.1"/>
    </source>
</evidence>
<sequence>MSTAENSPASTDQTPSDQNAATTSSVTAAPVSSSSVNPMADSVYSELVYNLEEPQSLTGNYTPYRRGSMDDWEKRDEEVSITFELLAHDRVASMDNYGQPIEAVRRASLEGKTVAETFSQVLGKPATDSGN</sequence>
<evidence type="ECO:0000313" key="3">
    <source>
        <dbReference type="Proteomes" id="UP000192578"/>
    </source>
</evidence>
<dbReference type="AlphaFoldDB" id="A0A1W0WEI4"/>
<feature type="compositionally biased region" description="Polar residues" evidence="1">
    <location>
        <begin position="1"/>
        <end position="19"/>
    </location>
</feature>
<keyword evidence="3" id="KW-1185">Reference proteome</keyword>